<evidence type="ECO:0000256" key="2">
    <source>
        <dbReference type="ARBA" id="ARBA00022723"/>
    </source>
</evidence>
<organism evidence="7 8">
    <name type="scientific">Trichoplax adhaerens</name>
    <name type="common">Trichoplax reptans</name>
    <dbReference type="NCBI Taxonomy" id="10228"/>
    <lineage>
        <taxon>Eukaryota</taxon>
        <taxon>Metazoa</taxon>
        <taxon>Placozoa</taxon>
        <taxon>Uniplacotomia</taxon>
        <taxon>Trichoplacea</taxon>
        <taxon>Trichoplacidae</taxon>
        <taxon>Trichoplax</taxon>
    </lineage>
</organism>
<dbReference type="GO" id="GO:0005783">
    <property type="term" value="C:endoplasmic reticulum"/>
    <property type="evidence" value="ECO:0000318"/>
    <property type="project" value="GO_Central"/>
</dbReference>
<dbReference type="PhylomeDB" id="B3RRD0"/>
<evidence type="ECO:0000256" key="5">
    <source>
        <dbReference type="ARBA" id="ARBA00023152"/>
    </source>
</evidence>
<name>B3RRD0_TRIAD</name>
<dbReference type="KEGG" id="tad:TRIADDRAFT_54192"/>
<dbReference type="EMBL" id="DS985243">
    <property type="protein sequence ID" value="EDV26321.1"/>
    <property type="molecule type" value="Genomic_DNA"/>
</dbReference>
<reference evidence="7 8" key="1">
    <citation type="journal article" date="2008" name="Nature">
        <title>The Trichoplax genome and the nature of placozoans.</title>
        <authorList>
            <person name="Srivastava M."/>
            <person name="Begovic E."/>
            <person name="Chapman J."/>
            <person name="Putnam N.H."/>
            <person name="Hellsten U."/>
            <person name="Kawashima T."/>
            <person name="Kuo A."/>
            <person name="Mitros T."/>
            <person name="Salamov A."/>
            <person name="Carpenter M.L."/>
            <person name="Signorovitch A.Y."/>
            <person name="Moreno M.A."/>
            <person name="Kamm K."/>
            <person name="Grimwood J."/>
            <person name="Schmutz J."/>
            <person name="Shapiro H."/>
            <person name="Grigoriev I.V."/>
            <person name="Buss L.W."/>
            <person name="Schierwater B."/>
            <person name="Dellaporta S.L."/>
            <person name="Rokhsar D.S."/>
        </authorList>
    </citation>
    <scope>NUCLEOTIDE SEQUENCE [LARGE SCALE GENOMIC DNA]</scope>
    <source>
        <strain evidence="7 8">Grell-BS-1999</strain>
    </source>
</reference>
<evidence type="ECO:0000313" key="7">
    <source>
        <dbReference type="EMBL" id="EDV26321.1"/>
    </source>
</evidence>
<keyword evidence="5" id="KW-0324">Glycolysis</keyword>
<dbReference type="CTD" id="6752066"/>
<dbReference type="eggNOG" id="KOG4184">
    <property type="taxonomic scope" value="Eukaryota"/>
</dbReference>
<dbReference type="InterPro" id="IPR007666">
    <property type="entry name" value="ADP_PFK/GK"/>
</dbReference>
<keyword evidence="4" id="KW-0460">Magnesium</keyword>
<dbReference type="Pfam" id="PF04587">
    <property type="entry name" value="ADP_PFK_GK"/>
    <property type="match status" value="1"/>
</dbReference>
<feature type="chain" id="PRO_5002798295" description="ADP-dependent glucokinase" evidence="6">
    <location>
        <begin position="17"/>
        <end position="471"/>
    </location>
</feature>
<dbReference type="PROSITE" id="PS51255">
    <property type="entry name" value="ADPK"/>
    <property type="match status" value="1"/>
</dbReference>
<dbReference type="SUPFAM" id="SSF53613">
    <property type="entry name" value="Ribokinase-like"/>
    <property type="match status" value="1"/>
</dbReference>
<dbReference type="OrthoDB" id="5847021at2759"/>
<keyword evidence="2" id="KW-0479">Metal-binding</keyword>
<dbReference type="OMA" id="FIHYMGR"/>
<keyword evidence="8" id="KW-1185">Reference proteome</keyword>
<dbReference type="Proteomes" id="UP000009022">
    <property type="component" value="Unassembled WGS sequence"/>
</dbReference>
<evidence type="ECO:0000256" key="4">
    <source>
        <dbReference type="ARBA" id="ARBA00022842"/>
    </source>
</evidence>
<evidence type="ECO:0000256" key="3">
    <source>
        <dbReference type="ARBA" id="ARBA00022777"/>
    </source>
</evidence>
<feature type="signal peptide" evidence="6">
    <location>
        <begin position="1"/>
        <end position="16"/>
    </location>
</feature>
<dbReference type="GO" id="GO:0006096">
    <property type="term" value="P:glycolytic process"/>
    <property type="evidence" value="ECO:0007669"/>
    <property type="project" value="UniProtKB-KW"/>
</dbReference>
<evidence type="ECO:0000256" key="1">
    <source>
        <dbReference type="ARBA" id="ARBA00022679"/>
    </source>
</evidence>
<dbReference type="GeneID" id="6752066"/>
<protein>
    <recommendedName>
        <fullName evidence="9">ADP-dependent glucokinase</fullName>
    </recommendedName>
</protein>
<dbReference type="PANTHER" id="PTHR21208:SF0">
    <property type="entry name" value="ADP-DEPENDENT GLUCOKINASE"/>
    <property type="match status" value="1"/>
</dbReference>
<dbReference type="Gene3D" id="3.40.1190.20">
    <property type="match status" value="1"/>
</dbReference>
<dbReference type="PANTHER" id="PTHR21208">
    <property type="entry name" value="ADP-DEPENDENT GLUCOKINASE"/>
    <property type="match status" value="1"/>
</dbReference>
<dbReference type="FunCoup" id="B3RRD0">
    <property type="interactions" value="1256"/>
</dbReference>
<sequence length="471" mass="52255">MEFRMILLAIVTFLLAYNYDLDPNSKREADTIQGWQQQLDLDSANSQIRIAVGLNANVDLILPGVDLLNELGAKPNGTSDHLLLRNVNDVQDCFARSMKSCSAAERTMESRTLYQEIVASAEKIKLARHRIGGNAALLGETIANLLPNASILLVGPVGPRLKSLLNPRIKVPVVAEQDEVHLILEYERDEKWGDIKASCANRFIMSNDIANSDLQAIETFAKNLKEFQPNVVVISGLHLMENKPKEFRMRKLKAMIEILGTLPSQIPIHLELASMADIDFVRDVVNTLLPHINSLGLNEQELHAVSRALNGPHTKEDWTGTPEIALVGDILYWLLHKFSQLEDSKLSRIHFHSLTYHIVSQLAGSWNNSLTATGAAARLAGLRACNRPEIVPQEVELQLPSAFIVSLTNSTLRRSAIIYDPRKPVSKWSRGSIDMFLSPVLVCKKPRETVGLGDAISGTGLLYSKFINSKI</sequence>
<dbReference type="InterPro" id="IPR029056">
    <property type="entry name" value="Ribokinase-like"/>
</dbReference>
<keyword evidence="6" id="KW-0732">Signal</keyword>
<dbReference type="STRING" id="10228.B3RRD0"/>
<evidence type="ECO:0000313" key="8">
    <source>
        <dbReference type="Proteomes" id="UP000009022"/>
    </source>
</evidence>
<keyword evidence="3" id="KW-0418">Kinase</keyword>
<dbReference type="InParanoid" id="B3RRD0"/>
<proteinExistence type="predicted"/>
<dbReference type="HOGENOM" id="CLU_032362_0_0_1"/>
<dbReference type="RefSeq" id="XP_002110317.1">
    <property type="nucleotide sequence ID" value="XM_002110281.1"/>
</dbReference>
<dbReference type="GO" id="GO:0046872">
    <property type="term" value="F:metal ion binding"/>
    <property type="evidence" value="ECO:0007669"/>
    <property type="project" value="UniProtKB-KW"/>
</dbReference>
<dbReference type="AlphaFoldDB" id="B3RRD0"/>
<evidence type="ECO:0000256" key="6">
    <source>
        <dbReference type="SAM" id="SignalP"/>
    </source>
</evidence>
<evidence type="ECO:0008006" key="9">
    <source>
        <dbReference type="Google" id="ProtNLM"/>
    </source>
</evidence>
<keyword evidence="1" id="KW-0808">Transferase</keyword>
<dbReference type="GO" id="GO:0006006">
    <property type="term" value="P:glucose metabolic process"/>
    <property type="evidence" value="ECO:0000318"/>
    <property type="project" value="GO_Central"/>
</dbReference>
<accession>B3RRD0</accession>
<dbReference type="GO" id="GO:0043843">
    <property type="term" value="F:ADP-specific glucokinase activity"/>
    <property type="evidence" value="ECO:0000318"/>
    <property type="project" value="GO_Central"/>
</dbReference>
<gene>
    <name evidence="7" type="ORF">TRIADDRAFT_54192</name>
</gene>